<feature type="transmembrane region" description="Helical" evidence="6">
    <location>
        <begin position="91"/>
        <end position="112"/>
    </location>
</feature>
<keyword evidence="9" id="KW-1185">Reference proteome</keyword>
<feature type="transmembrane region" description="Helical" evidence="6">
    <location>
        <begin position="180"/>
        <end position="199"/>
    </location>
</feature>
<evidence type="ECO:0000259" key="7">
    <source>
        <dbReference type="Pfam" id="PF00892"/>
    </source>
</evidence>
<feature type="transmembrane region" description="Helical" evidence="6">
    <location>
        <begin position="211"/>
        <end position="228"/>
    </location>
</feature>
<gene>
    <name evidence="8" type="ORF">CF168_16175</name>
</gene>
<dbReference type="PANTHER" id="PTHR42920:SF11">
    <property type="entry name" value="INNER MEMBRANE PROTEIN YTFF"/>
    <property type="match status" value="1"/>
</dbReference>
<feature type="transmembrane region" description="Helical" evidence="6">
    <location>
        <begin position="264"/>
        <end position="282"/>
    </location>
</feature>
<dbReference type="SUPFAM" id="SSF103481">
    <property type="entry name" value="Multidrug resistance efflux transporter EmrE"/>
    <property type="match status" value="2"/>
</dbReference>
<evidence type="ECO:0000313" key="9">
    <source>
        <dbReference type="Proteomes" id="UP000198367"/>
    </source>
</evidence>
<dbReference type="PANTHER" id="PTHR42920">
    <property type="entry name" value="OS03G0707200 PROTEIN-RELATED"/>
    <property type="match status" value="1"/>
</dbReference>
<keyword evidence="2" id="KW-1003">Cell membrane</keyword>
<name>A0A220UQK6_9GAMM</name>
<evidence type="ECO:0000256" key="5">
    <source>
        <dbReference type="ARBA" id="ARBA00023136"/>
    </source>
</evidence>
<feature type="transmembrane region" description="Helical" evidence="6">
    <location>
        <begin position="143"/>
        <end position="168"/>
    </location>
</feature>
<keyword evidence="5 6" id="KW-0472">Membrane</keyword>
<protein>
    <submittedName>
        <fullName evidence="8">EamA family transporter</fullName>
    </submittedName>
</protein>
<dbReference type="Pfam" id="PF00892">
    <property type="entry name" value="EamA"/>
    <property type="match status" value="2"/>
</dbReference>
<keyword evidence="4 6" id="KW-1133">Transmembrane helix</keyword>
<evidence type="ECO:0000256" key="2">
    <source>
        <dbReference type="ARBA" id="ARBA00022475"/>
    </source>
</evidence>
<feature type="transmembrane region" description="Helical" evidence="6">
    <location>
        <begin position="65"/>
        <end position="85"/>
    </location>
</feature>
<comment type="subcellular location">
    <subcellularLocation>
        <location evidence="1">Cell membrane</location>
        <topology evidence="1">Multi-pass membrane protein</topology>
    </subcellularLocation>
</comment>
<keyword evidence="3 6" id="KW-0812">Transmembrane</keyword>
<dbReference type="KEGG" id="sbj:CF168_16175"/>
<dbReference type="Proteomes" id="UP000198367">
    <property type="component" value="Chromosome"/>
</dbReference>
<feature type="domain" description="EamA" evidence="7">
    <location>
        <begin position="150"/>
        <end position="280"/>
    </location>
</feature>
<proteinExistence type="predicted"/>
<dbReference type="InterPro" id="IPR000620">
    <property type="entry name" value="EamA_dom"/>
</dbReference>
<evidence type="ECO:0000256" key="3">
    <source>
        <dbReference type="ARBA" id="ARBA00022692"/>
    </source>
</evidence>
<dbReference type="RefSeq" id="WP_089068331.1">
    <property type="nucleotide sequence ID" value="NZ_CP022358.1"/>
</dbReference>
<dbReference type="EMBL" id="CP022358">
    <property type="protein sequence ID" value="ASK70260.1"/>
    <property type="molecule type" value="Genomic_DNA"/>
</dbReference>
<organism evidence="8 9">
    <name type="scientific">Shewanella bicestrii</name>
    <dbReference type="NCBI Taxonomy" id="2018305"/>
    <lineage>
        <taxon>Bacteria</taxon>
        <taxon>Pseudomonadati</taxon>
        <taxon>Pseudomonadota</taxon>
        <taxon>Gammaproteobacteria</taxon>
        <taxon>Alteromonadales</taxon>
        <taxon>Shewanellaceae</taxon>
        <taxon>Shewanella</taxon>
    </lineage>
</organism>
<evidence type="ECO:0000256" key="6">
    <source>
        <dbReference type="SAM" id="Phobius"/>
    </source>
</evidence>
<dbReference type="GO" id="GO:0005886">
    <property type="term" value="C:plasma membrane"/>
    <property type="evidence" value="ECO:0007669"/>
    <property type="project" value="UniProtKB-SubCell"/>
</dbReference>
<evidence type="ECO:0000256" key="1">
    <source>
        <dbReference type="ARBA" id="ARBA00004651"/>
    </source>
</evidence>
<reference evidence="8 9" key="1">
    <citation type="submission" date="2017-07" db="EMBL/GenBank/DDBJ databases">
        <title>Phenotypical and genomic characterization of a clinical isolate of Shewanella bicestrii sp. nov. producing an extended-spectrum beta-lactamase and a new oxacillinase variant.</title>
        <authorList>
            <person name="Jousset A.B."/>
            <person name="Bonnin R.A."/>
            <person name="Girlich D."/>
            <person name="Dabos L."/>
            <person name="Potron A."/>
            <person name="Dortet L."/>
            <person name="Glaser P."/>
            <person name="Naas T."/>
        </authorList>
    </citation>
    <scope>NUCLEOTIDE SEQUENCE [LARGE SCALE GENOMIC DNA]</scope>
    <source>
        <strain evidence="8 9">JAB-1</strain>
    </source>
</reference>
<sequence>MLYLFPLLAVVIWAGNAIVNKLSFGIIAPEAIAFYRWFFAMLVLTPFMLKPVWRKRKTIAPLLPKLATLAALGMVLNQSLAYFAAATTTATNMALINSLVPMVSLFLAVPLLKQKLTPLVFGGTVISLLGLVFMLSHGDMANLAIGVTQGDLLLLISAFVYALYGVLLKRWQLPISTWESVYIQGLIAVLMLTPLLFSAPSIAINSQAAPLILYAALGASLIAPWAWINGISKLGAERTSIFFNLLPILAAILAAIILNETLAVYHYLGGAMVIIGVMLVQVKPKMKPIAPIACTE</sequence>
<feature type="transmembrane region" description="Helical" evidence="6">
    <location>
        <begin position="33"/>
        <end position="53"/>
    </location>
</feature>
<accession>A0A220UQK6</accession>
<feature type="domain" description="EamA" evidence="7">
    <location>
        <begin position="3"/>
        <end position="135"/>
    </location>
</feature>
<feature type="transmembrane region" description="Helical" evidence="6">
    <location>
        <begin position="240"/>
        <end position="258"/>
    </location>
</feature>
<dbReference type="InterPro" id="IPR051258">
    <property type="entry name" value="Diverse_Substrate_Transporter"/>
</dbReference>
<feature type="transmembrane region" description="Helical" evidence="6">
    <location>
        <begin position="119"/>
        <end position="137"/>
    </location>
</feature>
<evidence type="ECO:0000313" key="8">
    <source>
        <dbReference type="EMBL" id="ASK70260.1"/>
    </source>
</evidence>
<dbReference type="InterPro" id="IPR037185">
    <property type="entry name" value="EmrE-like"/>
</dbReference>
<dbReference type="AlphaFoldDB" id="A0A220UQK6"/>
<evidence type="ECO:0000256" key="4">
    <source>
        <dbReference type="ARBA" id="ARBA00022989"/>
    </source>
</evidence>